<keyword evidence="1" id="KW-0472">Membrane</keyword>
<feature type="transmembrane region" description="Helical" evidence="1">
    <location>
        <begin position="39"/>
        <end position="64"/>
    </location>
</feature>
<accession>A0A6B0T8W7</accession>
<comment type="caution">
    <text evidence="2">The sequence shown here is derived from an EMBL/GenBank/DDBJ whole genome shotgun (WGS) entry which is preliminary data.</text>
</comment>
<dbReference type="RefSeq" id="WP_159763448.1">
    <property type="nucleotide sequence ID" value="NZ_WUUT01000002.1"/>
</dbReference>
<feature type="transmembrane region" description="Helical" evidence="1">
    <location>
        <begin position="71"/>
        <end position="90"/>
    </location>
</feature>
<dbReference type="AlphaFoldDB" id="A0A6B0T8W7"/>
<gene>
    <name evidence="2" type="ORF">GRX03_06785</name>
</gene>
<name>A0A6B0T8W7_9EURY</name>
<dbReference type="EMBL" id="WUUT01000002">
    <property type="protein sequence ID" value="MXR51310.1"/>
    <property type="molecule type" value="Genomic_DNA"/>
</dbReference>
<protein>
    <submittedName>
        <fullName evidence="2">Uncharacterized protein</fullName>
    </submittedName>
</protein>
<keyword evidence="1" id="KW-0812">Transmembrane</keyword>
<feature type="transmembrane region" description="Helical" evidence="1">
    <location>
        <begin position="102"/>
        <end position="126"/>
    </location>
</feature>
<keyword evidence="1" id="KW-1133">Transmembrane helix</keyword>
<keyword evidence="3" id="KW-1185">Reference proteome</keyword>
<proteinExistence type="predicted"/>
<sequence length="136" mass="14323">MGPKQKLLALRRELAVLFLLVVGVATVMGALRTGSPLTGLYYGVIGGVPMFLVVSTLFLAVILGTPSQIRLLRGLFLGLVGIGVVGNLAAGRSLRDAIGLGFFAGGLNFLSILGLLTILFPVYLYGKHRGRTTNPQ</sequence>
<reference evidence="2 3" key="1">
    <citation type="submission" date="2019-12" db="EMBL/GenBank/DDBJ databases">
        <title>Isolation and characterization of three novel carbon monoxide-oxidizing members of Halobacteria from salione crusts and soils.</title>
        <authorList>
            <person name="Myers M.R."/>
            <person name="King G.M."/>
        </authorList>
    </citation>
    <scope>NUCLEOTIDE SEQUENCE [LARGE SCALE GENOMIC DNA]</scope>
    <source>
        <strain evidence="2 3">WSH3</strain>
    </source>
</reference>
<organism evidence="2 3">
    <name type="scientific">Halovenus carboxidivorans</name>
    <dbReference type="NCBI Taxonomy" id="2692199"/>
    <lineage>
        <taxon>Archaea</taxon>
        <taxon>Methanobacteriati</taxon>
        <taxon>Methanobacteriota</taxon>
        <taxon>Stenosarchaea group</taxon>
        <taxon>Halobacteria</taxon>
        <taxon>Halobacteriales</taxon>
        <taxon>Haloarculaceae</taxon>
        <taxon>Halovenus</taxon>
    </lineage>
</organism>
<dbReference type="Proteomes" id="UP000466535">
    <property type="component" value="Unassembled WGS sequence"/>
</dbReference>
<evidence type="ECO:0000256" key="1">
    <source>
        <dbReference type="SAM" id="Phobius"/>
    </source>
</evidence>
<evidence type="ECO:0000313" key="2">
    <source>
        <dbReference type="EMBL" id="MXR51310.1"/>
    </source>
</evidence>
<evidence type="ECO:0000313" key="3">
    <source>
        <dbReference type="Proteomes" id="UP000466535"/>
    </source>
</evidence>